<dbReference type="InterPro" id="IPR027417">
    <property type="entry name" value="P-loop_NTPase"/>
</dbReference>
<dbReference type="Pfam" id="PF22240">
    <property type="entry name" value="ISP_coupler"/>
    <property type="match status" value="1"/>
</dbReference>
<keyword evidence="2" id="KW-0067">ATP-binding</keyword>
<keyword evidence="2" id="KW-0347">Helicase</keyword>
<dbReference type="InterPro" id="IPR041635">
    <property type="entry name" value="Type_ISP_LLaBIII_C"/>
</dbReference>
<dbReference type="RefSeq" id="WP_260195474.1">
    <property type="nucleotide sequence ID" value="NZ_JAFFZE010000026.1"/>
</dbReference>
<dbReference type="InterPro" id="IPR014001">
    <property type="entry name" value="Helicase_ATP-bd"/>
</dbReference>
<reference evidence="2 3" key="1">
    <citation type="submission" date="2021-02" db="EMBL/GenBank/DDBJ databases">
        <title>Actinophytocola xerophila sp. nov., isolated from soil of cotton cropping field.</title>
        <authorList>
            <person name="Huang R."/>
            <person name="Chen X."/>
            <person name="Ge X."/>
            <person name="Liu W."/>
        </authorList>
    </citation>
    <scope>NUCLEOTIDE SEQUENCE [LARGE SCALE GENOMIC DNA]</scope>
    <source>
        <strain evidence="2 3">S1-96</strain>
    </source>
</reference>
<dbReference type="Pfam" id="PF13156">
    <property type="entry name" value="Mrr_cat_2"/>
    <property type="match status" value="1"/>
</dbReference>
<dbReference type="CDD" id="cd18785">
    <property type="entry name" value="SF2_C"/>
    <property type="match status" value="1"/>
</dbReference>
<gene>
    <name evidence="2" type="ORF">JT362_31065</name>
</gene>
<dbReference type="PANTHER" id="PTHR47396:SF1">
    <property type="entry name" value="ATP-DEPENDENT HELICASE IRC3-RELATED"/>
    <property type="match status" value="1"/>
</dbReference>
<keyword evidence="2" id="KW-0547">Nucleotide-binding</keyword>
<name>A0ABT2JI59_9PSEU</name>
<dbReference type="SUPFAM" id="SSF52540">
    <property type="entry name" value="P-loop containing nucleoside triphosphate hydrolases"/>
    <property type="match status" value="2"/>
</dbReference>
<proteinExistence type="predicted"/>
<dbReference type="Gene3D" id="3.40.1350.10">
    <property type="match status" value="1"/>
</dbReference>
<dbReference type="SMART" id="SM00490">
    <property type="entry name" value="HELICc"/>
    <property type="match status" value="1"/>
</dbReference>
<dbReference type="SUPFAM" id="SSF52980">
    <property type="entry name" value="Restriction endonuclease-like"/>
    <property type="match status" value="1"/>
</dbReference>
<dbReference type="Pfam" id="PF18135">
    <property type="entry name" value="Type_ISP_C"/>
    <property type="match status" value="1"/>
</dbReference>
<feature type="domain" description="Helicase ATP-binding" evidence="1">
    <location>
        <begin position="182"/>
        <end position="384"/>
    </location>
</feature>
<evidence type="ECO:0000313" key="2">
    <source>
        <dbReference type="EMBL" id="MCT2587570.1"/>
    </source>
</evidence>
<dbReference type="InterPro" id="IPR039442">
    <property type="entry name" value="Mrr-like_dom"/>
</dbReference>
<dbReference type="Pfam" id="PF00271">
    <property type="entry name" value="Helicase_C"/>
    <property type="match status" value="1"/>
</dbReference>
<dbReference type="EMBL" id="JAFFZE010000026">
    <property type="protein sequence ID" value="MCT2587570.1"/>
    <property type="molecule type" value="Genomic_DNA"/>
</dbReference>
<dbReference type="Proteomes" id="UP001156441">
    <property type="component" value="Unassembled WGS sequence"/>
</dbReference>
<keyword evidence="2" id="KW-0378">Hydrolase</keyword>
<dbReference type="PROSITE" id="PS00092">
    <property type="entry name" value="N6_MTASE"/>
    <property type="match status" value="1"/>
</dbReference>
<dbReference type="InterPro" id="IPR053980">
    <property type="entry name" value="ISP_coupler"/>
</dbReference>
<dbReference type="PANTHER" id="PTHR47396">
    <property type="entry name" value="TYPE I RESTRICTION ENZYME ECOKI R PROTEIN"/>
    <property type="match status" value="1"/>
</dbReference>
<dbReference type="SUPFAM" id="SSF53335">
    <property type="entry name" value="S-adenosyl-L-methionine-dependent methyltransferases"/>
    <property type="match status" value="1"/>
</dbReference>
<dbReference type="InterPro" id="IPR029063">
    <property type="entry name" value="SAM-dependent_MTases_sf"/>
</dbReference>
<evidence type="ECO:0000313" key="3">
    <source>
        <dbReference type="Proteomes" id="UP001156441"/>
    </source>
</evidence>
<dbReference type="Pfam" id="PF04851">
    <property type="entry name" value="ResIII"/>
    <property type="match status" value="1"/>
</dbReference>
<accession>A0ABT2JI59</accession>
<dbReference type="InterPro" id="IPR002052">
    <property type="entry name" value="DNA_methylase_N6_adenine_CS"/>
</dbReference>
<dbReference type="CDD" id="cd22333">
    <property type="entry name" value="LlaBIII_nuclease-like"/>
    <property type="match status" value="1"/>
</dbReference>
<dbReference type="Gene3D" id="3.40.50.150">
    <property type="entry name" value="Vaccinia Virus protein VP39"/>
    <property type="match status" value="1"/>
</dbReference>
<dbReference type="InterPro" id="IPR011639">
    <property type="entry name" value="MethylTrfase_TaqI-like_dom"/>
</dbReference>
<dbReference type="InterPro" id="IPR006935">
    <property type="entry name" value="Helicase/UvrB_N"/>
</dbReference>
<dbReference type="PRINTS" id="PR00507">
    <property type="entry name" value="N12N6MTFRASE"/>
</dbReference>
<sequence length="1601" mass="178823">MATTVHDILEAFRALPVSNRERGDKFERLMVQYLKLDPLYAEKFSEVWMWADWPGRAGKPDTGIDIVAEERETGGFCAIQCKFYEPDHYMQKSDIDSFFTASGKAPFTSRIIISTTDKWGQHAEDALDDQRIPVSRVGLADIGQSPIRWDLAWPRPGIDIELRLEHKKTLRPHQQDAVNAVFDGFGSHDRGKLIMACGTGKTFTSLKVAEQLAAERDGQPTNVLFLVPSISLLSQTLREWTAQTQTPMRTFAVCSDTKVGKRSESEDISVHDLAFPATTDTTKLVAQVARTDGATPLTVIFSTYQSITTVSAAQKAGFPDFDLVICDEAHRTTGVTLAGQDESQFVKVHDNTVIKATKRLYMTATPRLFDDNTKTSAQQNSAELCSMDDEALYGPEFHRLGFGKAVAEGLLTDYKVLILTVDEKYIATSLQSQVADENNEINLDDAVKIVGCWNGLSKRSGRTPDGEGFPPGSQPMRRAVAFSRSIKESMKLTESFAEVIGAYDDADEATLRCEVRHVDGSYNALQRNVELDWLKADAEANTCRILSNARCLSEGVDVPDLDAVLFLNPRNSVVDVVQSVGRVMRKAEGKDYGYIILPVGVPADVAPDKALSDNKRYKVVWQVLQALRAHDDRFNATVNKIELNKRKPDNIMIGTVGFDGDGGDGSTNDAGSAAAGVQATLDLPVEIWRDAIYAKIVTKVGERAYWENWAKDVAAIAERHVARIAALVDDPTSGKRAAFERFLDELRSNINPGVTKADAIDMLAQHLITKPVFDALFAGYDFSTKNPVSQTMQKMLDILGDQALGKEAETLEAFYASVRVRAEGIDNHEGRQKVITELYEKFFKTALPKTADAFGIVYTPIPIVDFILRATNQALQRHLDTSLSAPGVQIIDPFTGTGTFIVRLLQSGLIKPEDLLRKYTSELHANEILLLAYYIAAVNIEAAFHQFRADDYTPFEGIVLTDTFQLAEDVQSLDAEMFPENNKRVKRQKAQDIRVVIGNPPYSAGQTSQNDGNQNESYPTLDRRIEETYAARSTATNKNSLYDSYIRAIRWASDRIKAEGVVCFVSNGGYIDGNTADGLRKTLAEEFSTIYCFNLRGNQRTAGELSRREGGKIFGSGSRSTVAILLLVKVASPAPVCRLHYRDIGDYLTREQKLAIIDDSDLHTIDWQAIEPNAEGDWVNQRNTAFDSFTVIGTKGTKGQQQPLTFFRNYSRGLETGRDAWVYNYSHDRLSRNIQRTIKSYNEQVEDFSDLCSKRNVRDVKPLVDDFIDRDPTKISWSRSLKGYLAKRESISFVPSHCTVGMYRPFSKQCVYFDRHLNHERSQMPKIFPDVDHTNLGIYYVGMGSAVPFSVFAVDMIPDLHTTGAGSGGQYFPRYTYEKVEAEPDLFGGRNDDEYERVDNITDEILSDYRKTYGSGLSKDDIFYYVYGLLHSPTYRTEFATDLKKMLPRIPKVKDFRGFADAGRELVTLHVGYEAVAPYALEEIVTSTRGVPDATLYRVQQMVFGKGKGASKDRSRIVFNSHVTLSGIPEEAYRYTLGAKSAIEWIMERYQVKTDKASGIVNDPNEWSEDARYVLNLLKRIVTVSVESVKIIDSLPALDEL</sequence>
<dbReference type="Pfam" id="PF07669">
    <property type="entry name" value="Eco57I"/>
    <property type="match status" value="1"/>
</dbReference>
<dbReference type="InterPro" id="IPR011856">
    <property type="entry name" value="tRNA_endonuc-like_dom_sf"/>
</dbReference>
<dbReference type="SMART" id="SM00487">
    <property type="entry name" value="DEXDc"/>
    <property type="match status" value="1"/>
</dbReference>
<dbReference type="PROSITE" id="PS51192">
    <property type="entry name" value="HELICASE_ATP_BIND_1"/>
    <property type="match status" value="1"/>
</dbReference>
<dbReference type="GO" id="GO:0004386">
    <property type="term" value="F:helicase activity"/>
    <property type="evidence" value="ECO:0007669"/>
    <property type="project" value="UniProtKB-KW"/>
</dbReference>
<evidence type="ECO:0000259" key="1">
    <source>
        <dbReference type="PROSITE" id="PS51192"/>
    </source>
</evidence>
<keyword evidence="3" id="KW-1185">Reference proteome</keyword>
<dbReference type="InterPro" id="IPR001650">
    <property type="entry name" value="Helicase_C-like"/>
</dbReference>
<dbReference type="InterPro" id="IPR011335">
    <property type="entry name" value="Restrct_endonuc-II-like"/>
</dbReference>
<dbReference type="Gene3D" id="3.40.50.300">
    <property type="entry name" value="P-loop containing nucleotide triphosphate hydrolases"/>
    <property type="match status" value="2"/>
</dbReference>
<comment type="caution">
    <text evidence="2">The sequence shown here is derived from an EMBL/GenBank/DDBJ whole genome shotgun (WGS) entry which is preliminary data.</text>
</comment>
<protein>
    <submittedName>
        <fullName evidence="2">DEAD/DEAH box helicase</fullName>
    </submittedName>
</protein>
<organism evidence="2 3">
    <name type="scientific">Actinophytocola gossypii</name>
    <dbReference type="NCBI Taxonomy" id="2812003"/>
    <lineage>
        <taxon>Bacteria</taxon>
        <taxon>Bacillati</taxon>
        <taxon>Actinomycetota</taxon>
        <taxon>Actinomycetes</taxon>
        <taxon>Pseudonocardiales</taxon>
        <taxon>Pseudonocardiaceae</taxon>
    </lineage>
</organism>
<dbReference type="InterPro" id="IPR050742">
    <property type="entry name" value="Helicase_Restrict-Modif_Enz"/>
</dbReference>